<accession>A0A167UQF6</accession>
<proteinExistence type="predicted"/>
<evidence type="ECO:0000256" key="1">
    <source>
        <dbReference type="SAM" id="SignalP"/>
    </source>
</evidence>
<organism evidence="2 3">
    <name type="scientific">Flavobacterium fryxellicola</name>
    <dbReference type="NCBI Taxonomy" id="249352"/>
    <lineage>
        <taxon>Bacteria</taxon>
        <taxon>Pseudomonadati</taxon>
        <taxon>Bacteroidota</taxon>
        <taxon>Flavobacteriia</taxon>
        <taxon>Flavobacteriales</taxon>
        <taxon>Flavobacteriaceae</taxon>
        <taxon>Flavobacterium</taxon>
    </lineage>
</organism>
<evidence type="ECO:0000313" key="3">
    <source>
        <dbReference type="Proteomes" id="UP000077164"/>
    </source>
</evidence>
<comment type="caution">
    <text evidence="2">The sequence shown here is derived from an EMBL/GenBank/DDBJ whole genome shotgun (WGS) entry which is preliminary data.</text>
</comment>
<keyword evidence="3" id="KW-1185">Reference proteome</keyword>
<dbReference type="OrthoDB" id="791021at2"/>
<sequence>MKIAGKIKFALALTISMMFASNVEAQETTNKATNYDQGFRLGVGVNGGYSVHDPYKLALGADVRGQYDLSKRYSLTLTTGYTNLFVSKADAFPGQTEGKDLGIIPAKAGFKAFVWNDQFYLMGEAGAAFAVSNVDNTREKTSLLLSPSIGYATKYIDISLNYTHYSHFDRLNNNGSLGKGVGQVGVRLAYGFKL</sequence>
<dbReference type="EMBL" id="LVJE01000044">
    <property type="protein sequence ID" value="OAB25765.1"/>
    <property type="molecule type" value="Genomic_DNA"/>
</dbReference>
<dbReference type="AlphaFoldDB" id="A0A167UQF6"/>
<feature type="chain" id="PRO_5007893133" description="Outer membrane protein beta-barrel domain-containing protein" evidence="1">
    <location>
        <begin position="26"/>
        <end position="194"/>
    </location>
</feature>
<dbReference type="STRING" id="249352.SAMN05444395_108129"/>
<keyword evidence="1" id="KW-0732">Signal</keyword>
<protein>
    <recommendedName>
        <fullName evidence="4">Outer membrane protein beta-barrel domain-containing protein</fullName>
    </recommendedName>
</protein>
<name>A0A167UQF6_9FLAO</name>
<evidence type="ECO:0008006" key="4">
    <source>
        <dbReference type="Google" id="ProtNLM"/>
    </source>
</evidence>
<gene>
    <name evidence="2" type="ORF">FBFR_14600</name>
</gene>
<evidence type="ECO:0000313" key="2">
    <source>
        <dbReference type="EMBL" id="OAB25765.1"/>
    </source>
</evidence>
<reference evidence="2 3" key="1">
    <citation type="submission" date="2016-03" db="EMBL/GenBank/DDBJ databases">
        <title>Draft genome sequence of Flavobacterium fryxellicola DSM 16209.</title>
        <authorList>
            <person name="Shin S.-K."/>
            <person name="Yi H."/>
        </authorList>
    </citation>
    <scope>NUCLEOTIDE SEQUENCE [LARGE SCALE GENOMIC DNA]</scope>
    <source>
        <strain evidence="2 3">DSM 16209</strain>
    </source>
</reference>
<dbReference type="Proteomes" id="UP000077164">
    <property type="component" value="Unassembled WGS sequence"/>
</dbReference>
<feature type="signal peptide" evidence="1">
    <location>
        <begin position="1"/>
        <end position="25"/>
    </location>
</feature>